<gene>
    <name evidence="2" type="ORF">HOLleu_20825</name>
</gene>
<evidence type="ECO:0000259" key="1">
    <source>
        <dbReference type="Pfam" id="PF20700"/>
    </source>
</evidence>
<dbReference type="AlphaFoldDB" id="A0A9Q1BWP3"/>
<sequence length="121" mass="13849">MVSRIAEEETEQQMKEAVERAKLAVLGRPPNPSETVDIVVTFDGTWAKRGFTSNFGVGVVMSADTGEVLDRKVLSKICLECCHRTGAYKGKEDYREWWDKHKEECSEKFYWVKSCYGNRSC</sequence>
<dbReference type="Pfam" id="PF20700">
    <property type="entry name" value="Mutator"/>
    <property type="match status" value="1"/>
</dbReference>
<keyword evidence="3" id="KW-1185">Reference proteome</keyword>
<comment type="caution">
    <text evidence="2">The sequence shown here is derived from an EMBL/GenBank/DDBJ whole genome shotgun (WGS) entry which is preliminary data.</text>
</comment>
<feature type="domain" description="Mutator-like transposase" evidence="1">
    <location>
        <begin position="3"/>
        <end position="89"/>
    </location>
</feature>
<name>A0A9Q1BWP3_HOLLE</name>
<dbReference type="InterPro" id="IPR049012">
    <property type="entry name" value="Mutator_transp_dom"/>
</dbReference>
<accession>A0A9Q1BWP3</accession>
<organism evidence="2 3">
    <name type="scientific">Holothuria leucospilota</name>
    <name type="common">Black long sea cucumber</name>
    <name type="synonym">Mertensiothuria leucospilota</name>
    <dbReference type="NCBI Taxonomy" id="206669"/>
    <lineage>
        <taxon>Eukaryota</taxon>
        <taxon>Metazoa</taxon>
        <taxon>Echinodermata</taxon>
        <taxon>Eleutherozoa</taxon>
        <taxon>Echinozoa</taxon>
        <taxon>Holothuroidea</taxon>
        <taxon>Aspidochirotacea</taxon>
        <taxon>Aspidochirotida</taxon>
        <taxon>Holothuriidae</taxon>
        <taxon>Holothuria</taxon>
    </lineage>
</organism>
<dbReference type="Proteomes" id="UP001152320">
    <property type="component" value="Chromosome 10"/>
</dbReference>
<dbReference type="EMBL" id="JAIZAY010000010">
    <property type="protein sequence ID" value="KAJ8034117.1"/>
    <property type="molecule type" value="Genomic_DNA"/>
</dbReference>
<dbReference type="OrthoDB" id="10069847at2759"/>
<evidence type="ECO:0000313" key="2">
    <source>
        <dbReference type="EMBL" id="KAJ8034117.1"/>
    </source>
</evidence>
<protein>
    <recommendedName>
        <fullName evidence="1">Mutator-like transposase domain-containing protein</fullName>
    </recommendedName>
</protein>
<proteinExistence type="predicted"/>
<reference evidence="2" key="1">
    <citation type="submission" date="2021-10" db="EMBL/GenBank/DDBJ databases">
        <title>Tropical sea cucumber genome reveals ecological adaptation and Cuvierian tubules defense mechanism.</title>
        <authorList>
            <person name="Chen T."/>
        </authorList>
    </citation>
    <scope>NUCLEOTIDE SEQUENCE</scope>
    <source>
        <strain evidence="2">Nanhai2018</strain>
        <tissue evidence="2">Muscle</tissue>
    </source>
</reference>
<evidence type="ECO:0000313" key="3">
    <source>
        <dbReference type="Proteomes" id="UP001152320"/>
    </source>
</evidence>